<accession>A0A8H7MFG4</accession>
<evidence type="ECO:0000313" key="3">
    <source>
        <dbReference type="Proteomes" id="UP000651452"/>
    </source>
</evidence>
<reference evidence="2" key="1">
    <citation type="submission" date="2018-12" db="EMBL/GenBank/DDBJ databases">
        <authorList>
            <person name="Syme R.A."/>
            <person name="Farfan-Caceres L."/>
            <person name="Lichtenzveig J."/>
        </authorList>
    </citation>
    <scope>NUCLEOTIDE SEQUENCE</scope>
    <source>
        <strain evidence="2">Al4</strain>
    </source>
</reference>
<evidence type="ECO:0000313" key="2">
    <source>
        <dbReference type="EMBL" id="KAF9694389.1"/>
    </source>
</evidence>
<proteinExistence type="predicted"/>
<reference evidence="2" key="2">
    <citation type="submission" date="2020-09" db="EMBL/GenBank/DDBJ databases">
        <title>Reference genome assembly for Australian Ascochyta lentis isolate Al4.</title>
        <authorList>
            <person name="Lee R.C."/>
            <person name="Farfan-Caceres L.M."/>
            <person name="Debler J.W."/>
            <person name="Williams A.H."/>
            <person name="Henares B.M."/>
        </authorList>
    </citation>
    <scope>NUCLEOTIDE SEQUENCE</scope>
    <source>
        <strain evidence="2">Al4</strain>
    </source>
</reference>
<dbReference type="OrthoDB" id="3794705at2759"/>
<evidence type="ECO:0000256" key="1">
    <source>
        <dbReference type="SAM" id="MobiDB-lite"/>
    </source>
</evidence>
<feature type="compositionally biased region" description="Basic residues" evidence="1">
    <location>
        <begin position="1"/>
        <end position="10"/>
    </location>
</feature>
<protein>
    <submittedName>
        <fullName evidence="2">Uncharacterized protein</fullName>
    </submittedName>
</protein>
<feature type="compositionally biased region" description="Polar residues" evidence="1">
    <location>
        <begin position="21"/>
        <end position="35"/>
    </location>
</feature>
<dbReference type="EMBL" id="RZGK01000013">
    <property type="protein sequence ID" value="KAF9694389.1"/>
    <property type="molecule type" value="Genomic_DNA"/>
</dbReference>
<keyword evidence="3" id="KW-1185">Reference proteome</keyword>
<comment type="caution">
    <text evidence="2">The sequence shown here is derived from an EMBL/GenBank/DDBJ whole genome shotgun (WGS) entry which is preliminary data.</text>
</comment>
<feature type="region of interest" description="Disordered" evidence="1">
    <location>
        <begin position="1"/>
        <end position="85"/>
    </location>
</feature>
<feature type="compositionally biased region" description="Acidic residues" evidence="1">
    <location>
        <begin position="67"/>
        <end position="77"/>
    </location>
</feature>
<organism evidence="2 3">
    <name type="scientific">Ascochyta lentis</name>
    <dbReference type="NCBI Taxonomy" id="205686"/>
    <lineage>
        <taxon>Eukaryota</taxon>
        <taxon>Fungi</taxon>
        <taxon>Dikarya</taxon>
        <taxon>Ascomycota</taxon>
        <taxon>Pezizomycotina</taxon>
        <taxon>Dothideomycetes</taxon>
        <taxon>Pleosporomycetidae</taxon>
        <taxon>Pleosporales</taxon>
        <taxon>Pleosporineae</taxon>
        <taxon>Didymellaceae</taxon>
        <taxon>Ascochyta</taxon>
    </lineage>
</organism>
<gene>
    <name evidence="2" type="ORF">EKO04_007620</name>
</gene>
<sequence>MTNLAGKHKFNNLEEDEDTVEQSPTSNENTSNIQKVTMRAPPRSGGTISVARMMASANEDGFPLADQELDSDSDEDFAGPPSPPYTPDLDAITEDDETSNDGFVDIVDYEVPKYCHDPHFSGHPECHKRHISDTHGFIASDAAEDFQLRFAATHNGGDSIARYRNWRRLKLEYGETVVHGRSSLRNEVIVEEEEEGVRTHGQSSWNPDQVQILTTSHEDFVEHYLRKLRERATHVKQLHVDADLVSTSANSATGALDLPESVIFDEGEPTTVPVTISAPVDVSFMPVSALTSRSSSDEIPPYNLVPSKHTSVTTTLSNGSIELEHLPQIDTIGLETPTHSSAAALGDRRMVDLPDAYSPAPELCDVATGSSSLKAVDSTENIGNACTTPVRIVSFNSSPSSAFQAPPQFITELLSDSPNVTSTSDLPSILPLSIRMQLPDFDYCSEAMDQPQVKQTTINTQGSYSRLFDNLHSKTFRQVWGSKAKALVKSRAYIASRTTKRARQRVLRSTKKLSKKVLYFHL</sequence>
<name>A0A8H7MFG4_9PLEO</name>
<dbReference type="Proteomes" id="UP000651452">
    <property type="component" value="Unassembled WGS sequence"/>
</dbReference>
<dbReference type="AlphaFoldDB" id="A0A8H7MFG4"/>